<organism evidence="3 4">
    <name type="scientific">Nitratireductor mangrovi</name>
    <dbReference type="NCBI Taxonomy" id="2599600"/>
    <lineage>
        <taxon>Bacteria</taxon>
        <taxon>Pseudomonadati</taxon>
        <taxon>Pseudomonadota</taxon>
        <taxon>Alphaproteobacteria</taxon>
        <taxon>Hyphomicrobiales</taxon>
        <taxon>Phyllobacteriaceae</taxon>
        <taxon>Nitratireductor</taxon>
    </lineage>
</organism>
<dbReference type="KEGG" id="niy:FQ775_17315"/>
<sequence>MQYACLIYYDPKLMFGGAPEANAVLDECQTSDEGLKETGHFVSSVALELPDEAMTVTVRDGQMSAVDGPFIETREMLGGLVVIEAVDLNEALQVAARIPQARVGSVEVRPLVDFSKPRPEL</sequence>
<evidence type="ECO:0000259" key="2">
    <source>
        <dbReference type="Pfam" id="PF03795"/>
    </source>
</evidence>
<proteinExistence type="inferred from homology"/>
<dbReference type="Proteomes" id="UP000321389">
    <property type="component" value="Chromosome"/>
</dbReference>
<accession>A0A5B8L6A1</accession>
<keyword evidence="4" id="KW-1185">Reference proteome</keyword>
<feature type="domain" description="YCII-related" evidence="2">
    <location>
        <begin position="1"/>
        <end position="115"/>
    </location>
</feature>
<gene>
    <name evidence="3" type="ORF">FQ775_17315</name>
</gene>
<comment type="similarity">
    <text evidence="1">Belongs to the YciI family.</text>
</comment>
<dbReference type="AlphaFoldDB" id="A0A5B8L6A1"/>
<evidence type="ECO:0000313" key="3">
    <source>
        <dbReference type="EMBL" id="QDZ03389.1"/>
    </source>
</evidence>
<evidence type="ECO:0000313" key="4">
    <source>
        <dbReference type="Proteomes" id="UP000321389"/>
    </source>
</evidence>
<reference evidence="3" key="1">
    <citation type="submission" date="2020-04" db="EMBL/GenBank/DDBJ databases">
        <title>Nitratireductor sp. nov. isolated from mangrove soil.</title>
        <authorList>
            <person name="Ye Y."/>
        </authorList>
    </citation>
    <scope>NUCLEOTIDE SEQUENCE</scope>
    <source>
        <strain evidence="3">SY7</strain>
    </source>
</reference>
<protein>
    <submittedName>
        <fullName evidence="3">YciI family protein</fullName>
    </submittedName>
</protein>
<evidence type="ECO:0000256" key="1">
    <source>
        <dbReference type="ARBA" id="ARBA00007689"/>
    </source>
</evidence>
<dbReference type="SUPFAM" id="SSF54909">
    <property type="entry name" value="Dimeric alpha+beta barrel"/>
    <property type="match status" value="1"/>
</dbReference>
<dbReference type="Gene3D" id="3.30.70.1060">
    <property type="entry name" value="Dimeric alpha+beta barrel"/>
    <property type="match status" value="1"/>
</dbReference>
<dbReference type="PANTHER" id="PTHR35174">
    <property type="entry name" value="BLL7171 PROTEIN-RELATED"/>
    <property type="match status" value="1"/>
</dbReference>
<dbReference type="InterPro" id="IPR011008">
    <property type="entry name" value="Dimeric_a/b-barrel"/>
</dbReference>
<dbReference type="Pfam" id="PF03795">
    <property type="entry name" value="YCII"/>
    <property type="match status" value="1"/>
</dbReference>
<dbReference type="PANTHER" id="PTHR35174:SF3">
    <property type="entry name" value="BLL7171 PROTEIN"/>
    <property type="match status" value="1"/>
</dbReference>
<dbReference type="OrthoDB" id="9807535at2"/>
<name>A0A5B8L6A1_9HYPH</name>
<dbReference type="InterPro" id="IPR005545">
    <property type="entry name" value="YCII"/>
</dbReference>
<dbReference type="EMBL" id="CP042301">
    <property type="protein sequence ID" value="QDZ03389.1"/>
    <property type="molecule type" value="Genomic_DNA"/>
</dbReference>